<dbReference type="GO" id="GO:0046872">
    <property type="term" value="F:metal ion binding"/>
    <property type="evidence" value="ECO:0007669"/>
    <property type="project" value="UniProtKB-KW"/>
</dbReference>
<dbReference type="OrthoDB" id="1688044at2759"/>
<evidence type="ECO:0000256" key="4">
    <source>
        <dbReference type="ARBA" id="ARBA00006267"/>
    </source>
</evidence>
<comment type="cofactor">
    <cofactor evidence="2">
        <name>heme b</name>
        <dbReference type="ChEBI" id="CHEBI:60344"/>
    </cofactor>
</comment>
<evidence type="ECO:0000259" key="15">
    <source>
        <dbReference type="PROSITE" id="PS50902"/>
    </source>
</evidence>
<dbReference type="PRINTS" id="PR00369">
    <property type="entry name" value="FLAVODOXIN"/>
</dbReference>
<keyword evidence="8" id="KW-0288">FMN</keyword>
<dbReference type="AlphaFoldDB" id="A0A7R9AD74"/>
<dbReference type="InterPro" id="IPR001094">
    <property type="entry name" value="Flavdoxin-like"/>
</dbReference>
<dbReference type="GO" id="GO:0005516">
    <property type="term" value="F:calmodulin binding"/>
    <property type="evidence" value="ECO:0007669"/>
    <property type="project" value="UniProtKB-KW"/>
</dbReference>
<gene>
    <name evidence="17" type="ORF">DSTB1V02_LOCUS11783</name>
</gene>
<dbReference type="Pfam" id="PF00667">
    <property type="entry name" value="FAD_binding_1"/>
    <property type="match status" value="1"/>
</dbReference>
<dbReference type="Gene3D" id="2.40.30.10">
    <property type="entry name" value="Translation factors"/>
    <property type="match status" value="1"/>
</dbReference>
<dbReference type="EMBL" id="LR903553">
    <property type="protein sequence ID" value="CAD7252022.1"/>
    <property type="molecule type" value="Genomic_DNA"/>
</dbReference>
<dbReference type="GO" id="GO:0010181">
    <property type="term" value="F:FMN binding"/>
    <property type="evidence" value="ECO:0007669"/>
    <property type="project" value="InterPro"/>
</dbReference>
<evidence type="ECO:0000256" key="2">
    <source>
        <dbReference type="ARBA" id="ARBA00001970"/>
    </source>
</evidence>
<evidence type="ECO:0000256" key="7">
    <source>
        <dbReference type="ARBA" id="ARBA00022630"/>
    </source>
</evidence>
<dbReference type="SUPFAM" id="SSF52343">
    <property type="entry name" value="Ferredoxin reductase-like, C-terminal NADP-linked domain"/>
    <property type="match status" value="1"/>
</dbReference>
<evidence type="ECO:0000256" key="14">
    <source>
        <dbReference type="ARBA" id="ARBA00023004"/>
    </source>
</evidence>
<dbReference type="InterPro" id="IPR039261">
    <property type="entry name" value="FNR_nucleotide-bd"/>
</dbReference>
<keyword evidence="10" id="KW-0274">FAD</keyword>
<evidence type="ECO:0000256" key="10">
    <source>
        <dbReference type="ARBA" id="ARBA00022827"/>
    </source>
</evidence>
<feature type="domain" description="Flavodoxin-like" evidence="15">
    <location>
        <begin position="1"/>
        <end position="146"/>
    </location>
</feature>
<reference evidence="17" key="1">
    <citation type="submission" date="2020-11" db="EMBL/GenBank/DDBJ databases">
        <authorList>
            <person name="Tran Van P."/>
        </authorList>
    </citation>
    <scope>NUCLEOTIDE SEQUENCE</scope>
</reference>
<feature type="domain" description="FAD-binding FR-type" evidence="16">
    <location>
        <begin position="197"/>
        <end position="444"/>
    </location>
</feature>
<keyword evidence="18" id="KW-1185">Reference proteome</keyword>
<dbReference type="PANTHER" id="PTHR43410:SF1">
    <property type="entry name" value="NITRIC OXIDE SYNTHASE"/>
    <property type="match status" value="1"/>
</dbReference>
<dbReference type="PROSITE" id="PS51384">
    <property type="entry name" value="FAD_FR"/>
    <property type="match status" value="1"/>
</dbReference>
<proteinExistence type="inferred from homology"/>
<dbReference type="Gene3D" id="3.40.50.80">
    <property type="entry name" value="Nucleotide-binding domain of ferredoxin-NADP reductase (FNR) module"/>
    <property type="match status" value="1"/>
</dbReference>
<evidence type="ECO:0000256" key="3">
    <source>
        <dbReference type="ARBA" id="ARBA00001974"/>
    </source>
</evidence>
<dbReference type="EC" id="1.14.13.39" evidence="5"/>
<evidence type="ECO:0000256" key="8">
    <source>
        <dbReference type="ARBA" id="ARBA00022643"/>
    </source>
</evidence>
<evidence type="ECO:0000256" key="5">
    <source>
        <dbReference type="ARBA" id="ARBA00012989"/>
    </source>
</evidence>
<name>A0A7R9AD74_9CRUS</name>
<evidence type="ECO:0000313" key="17">
    <source>
        <dbReference type="EMBL" id="CAD7252022.1"/>
    </source>
</evidence>
<keyword evidence="7" id="KW-0285">Flavoprotein</keyword>
<keyword evidence="13" id="KW-0560">Oxidoreductase</keyword>
<dbReference type="InterPro" id="IPR050607">
    <property type="entry name" value="NOS"/>
</dbReference>
<evidence type="ECO:0000256" key="9">
    <source>
        <dbReference type="ARBA" id="ARBA00022723"/>
    </source>
</evidence>
<evidence type="ECO:0000256" key="12">
    <source>
        <dbReference type="ARBA" id="ARBA00022860"/>
    </source>
</evidence>
<dbReference type="PANTHER" id="PTHR43410">
    <property type="entry name" value="NITRIC OXIDE SYNTHASE OXYGENASE"/>
    <property type="match status" value="1"/>
</dbReference>
<keyword evidence="9" id="KW-0479">Metal-binding</keyword>
<evidence type="ECO:0000313" key="18">
    <source>
        <dbReference type="Proteomes" id="UP000677054"/>
    </source>
</evidence>
<sequence length="578" mass="64706">MSEYDIVNLEHETLVLVVTSTAGNGDPPENGEPVQNFQVSLLVLIFARSRLNSRSLVRFASFTGTSEETLNENESVISKDSMGPLSNVRFAVFALGSSSYPNFASFGAYVDNLLGELGGERILPLAYGDEMCGQELSFTAWAPNVFQVSCETFCLEGDAVAKGIQASISRKAQKVRLELREKNGDLWKCLTVSSGGRKVFPCQLLSRENLLPTNEQETMLLRLDTGGREELRRYSPGDHLGIFPVNEGALVTKIISRLKGLPPPNTSIRLQRLVEKFSLNGLSNVWEDVENIPTGSMEELLSRFLDIHTPPSPALLQFLSSSASHPQERQRLLHLATDADEYEEWRHENYPNLWEVLEEFESVSPEAGRLLMELPRLKPRFYSISSSPLMHPNEIHITVALVNYVTKGGNGKLHRGVCSGYLSDSSSATPIACFVRKYKTWELYHFETREMHAAGVLKAVHVAVSREPGLPKTYVQDLLKGNSKELYADLVDRQGHMYVCGDCTMAEDVYRTVRDIIQTQADLPLSEADAFLSSLREDSRYHEDIFGITLRTDMVHGRATTIQERSRLAIEKARRSDK</sequence>
<evidence type="ECO:0000256" key="11">
    <source>
        <dbReference type="ARBA" id="ARBA00022857"/>
    </source>
</evidence>
<comment type="cofactor">
    <cofactor evidence="1">
        <name>FMN</name>
        <dbReference type="ChEBI" id="CHEBI:58210"/>
    </cofactor>
</comment>
<dbReference type="Pfam" id="PF00258">
    <property type="entry name" value="Flavodoxin_1"/>
    <property type="match status" value="1"/>
</dbReference>
<keyword evidence="12" id="KW-0112">Calmodulin-binding</keyword>
<dbReference type="InterPro" id="IPR017927">
    <property type="entry name" value="FAD-bd_FR_type"/>
</dbReference>
<evidence type="ECO:0000256" key="13">
    <source>
        <dbReference type="ARBA" id="ARBA00023002"/>
    </source>
</evidence>
<dbReference type="PRINTS" id="PR00371">
    <property type="entry name" value="FPNCR"/>
</dbReference>
<keyword evidence="6" id="KW-0349">Heme</keyword>
<comment type="similarity">
    <text evidence="4">Belongs to the NOS family.</text>
</comment>
<dbReference type="InterPro" id="IPR001709">
    <property type="entry name" value="Flavoprot_Pyr_Nucl_cyt_Rdtase"/>
</dbReference>
<dbReference type="Gene3D" id="1.20.990.10">
    <property type="entry name" value="NADPH-cytochrome p450 Reductase, Chain A, domain 3"/>
    <property type="match status" value="1"/>
</dbReference>
<keyword evidence="14" id="KW-0408">Iron</keyword>
<organism evidence="17">
    <name type="scientific">Darwinula stevensoni</name>
    <dbReference type="NCBI Taxonomy" id="69355"/>
    <lineage>
        <taxon>Eukaryota</taxon>
        <taxon>Metazoa</taxon>
        <taxon>Ecdysozoa</taxon>
        <taxon>Arthropoda</taxon>
        <taxon>Crustacea</taxon>
        <taxon>Oligostraca</taxon>
        <taxon>Ostracoda</taxon>
        <taxon>Podocopa</taxon>
        <taxon>Podocopida</taxon>
        <taxon>Darwinulocopina</taxon>
        <taxon>Darwinuloidea</taxon>
        <taxon>Darwinulidae</taxon>
        <taxon>Darwinula</taxon>
    </lineage>
</organism>
<evidence type="ECO:0000256" key="6">
    <source>
        <dbReference type="ARBA" id="ARBA00022617"/>
    </source>
</evidence>
<dbReference type="InterPro" id="IPR023173">
    <property type="entry name" value="NADPH_Cyt_P450_Rdtase_alpha"/>
</dbReference>
<keyword evidence="11" id="KW-0521">NADP</keyword>
<dbReference type="InterPro" id="IPR017938">
    <property type="entry name" value="Riboflavin_synthase-like_b-brl"/>
</dbReference>
<dbReference type="InterPro" id="IPR003097">
    <property type="entry name" value="CysJ-like_FAD-binding"/>
</dbReference>
<dbReference type="Proteomes" id="UP000677054">
    <property type="component" value="Unassembled WGS sequence"/>
</dbReference>
<dbReference type="InterPro" id="IPR029039">
    <property type="entry name" value="Flavoprotein-like_sf"/>
</dbReference>
<accession>A0A7R9AD74</accession>
<dbReference type="InterPro" id="IPR008254">
    <property type="entry name" value="Flavodoxin/NO_synth"/>
</dbReference>
<dbReference type="FunFam" id="1.20.990.10:FF:000002">
    <property type="entry name" value="Nitric oxide synthase"/>
    <property type="match status" value="1"/>
</dbReference>
<dbReference type="PROSITE" id="PS50902">
    <property type="entry name" value="FLAVODOXIN_LIKE"/>
    <property type="match status" value="1"/>
</dbReference>
<dbReference type="SUPFAM" id="SSF52218">
    <property type="entry name" value="Flavoproteins"/>
    <property type="match status" value="1"/>
</dbReference>
<dbReference type="GO" id="GO:0004517">
    <property type="term" value="F:nitric-oxide synthase activity"/>
    <property type="evidence" value="ECO:0007669"/>
    <property type="project" value="UniProtKB-EC"/>
</dbReference>
<dbReference type="SUPFAM" id="SSF63380">
    <property type="entry name" value="Riboflavin synthase domain-like"/>
    <property type="match status" value="1"/>
</dbReference>
<comment type="cofactor">
    <cofactor evidence="3">
        <name>FAD</name>
        <dbReference type="ChEBI" id="CHEBI:57692"/>
    </cofactor>
</comment>
<dbReference type="EMBL" id="CAJPEV010004036">
    <property type="protein sequence ID" value="CAG0901039.1"/>
    <property type="molecule type" value="Genomic_DNA"/>
</dbReference>
<evidence type="ECO:0000256" key="1">
    <source>
        <dbReference type="ARBA" id="ARBA00001917"/>
    </source>
</evidence>
<protein>
    <recommendedName>
        <fullName evidence="5">nitric-oxide synthase (NADPH)</fullName>
        <ecNumber evidence="5">1.14.13.39</ecNumber>
    </recommendedName>
</protein>
<evidence type="ECO:0000259" key="16">
    <source>
        <dbReference type="PROSITE" id="PS51384"/>
    </source>
</evidence>
<dbReference type="Gene3D" id="3.40.50.360">
    <property type="match status" value="1"/>
</dbReference>